<reference evidence="2 3" key="1">
    <citation type="submission" date="2015-07" db="EMBL/GenBank/DDBJ databases">
        <title>Comparative genomics of the Sigatoka disease complex on banana suggests a link between parallel evolutionary changes in Pseudocercospora fijiensis and Pseudocercospora eumusae and increased virulence on the banana host.</title>
        <authorList>
            <person name="Chang T.-C."/>
            <person name="Salvucci A."/>
            <person name="Crous P.W."/>
            <person name="Stergiopoulos I."/>
        </authorList>
    </citation>
    <scope>NUCLEOTIDE SEQUENCE [LARGE SCALE GENOMIC DNA]</scope>
    <source>
        <strain evidence="2 3">CBS 114824</strain>
    </source>
</reference>
<dbReference type="OrthoDB" id="496981at2759"/>
<dbReference type="InterPro" id="IPR013078">
    <property type="entry name" value="His_Pase_superF_clade-1"/>
</dbReference>
<organism evidence="2 3">
    <name type="scientific">Pseudocercospora eumusae</name>
    <dbReference type="NCBI Taxonomy" id="321146"/>
    <lineage>
        <taxon>Eukaryota</taxon>
        <taxon>Fungi</taxon>
        <taxon>Dikarya</taxon>
        <taxon>Ascomycota</taxon>
        <taxon>Pezizomycotina</taxon>
        <taxon>Dothideomycetes</taxon>
        <taxon>Dothideomycetidae</taxon>
        <taxon>Mycosphaerellales</taxon>
        <taxon>Mycosphaerellaceae</taxon>
        <taxon>Pseudocercospora</taxon>
    </lineage>
</organism>
<comment type="caution">
    <text evidence="2">The sequence shown here is derived from an EMBL/GenBank/DDBJ whole genome shotgun (WGS) entry which is preliminary data.</text>
</comment>
<dbReference type="GO" id="GO:0016791">
    <property type="term" value="F:phosphatase activity"/>
    <property type="evidence" value="ECO:0007669"/>
    <property type="project" value="TreeGrafter"/>
</dbReference>
<accession>A0A139HCW2</accession>
<dbReference type="Pfam" id="PF00300">
    <property type="entry name" value="His_Phos_1"/>
    <property type="match status" value="1"/>
</dbReference>
<sequence length="266" mass="30344">MALTVYAARHAQGYHNLCVENHHMPDPDLTKLGEEQCRNLQRDFPHHDKIDLIVASPIRRTLYTALISFHDTIQRKNLKVIALPELQETSDLPCDTGSAKEKLEEEFANEPVDLSLVPEGWNCKRGKWAPTSQAIQARARAARKFLKTRQEQNIVVVTHGGFLHYFTKDWDAFQQTAGTGWQNAEWRPYYFKKEDDPEKEDVEADIEEYPESRARRRGQRQDREEASNLARTAPNETGGATAPRQAAMAVNAQAVEERPQVVQAKV</sequence>
<dbReference type="SMART" id="SM00855">
    <property type="entry name" value="PGAM"/>
    <property type="match status" value="1"/>
</dbReference>
<gene>
    <name evidence="2" type="ORF">AC578_1202</name>
</gene>
<dbReference type="SUPFAM" id="SSF53254">
    <property type="entry name" value="Phosphoglycerate mutase-like"/>
    <property type="match status" value="1"/>
</dbReference>
<dbReference type="Gene3D" id="3.40.50.1240">
    <property type="entry name" value="Phosphoglycerate mutase-like"/>
    <property type="match status" value="1"/>
</dbReference>
<evidence type="ECO:0000313" key="2">
    <source>
        <dbReference type="EMBL" id="KXT00252.1"/>
    </source>
</evidence>
<dbReference type="InterPro" id="IPR050275">
    <property type="entry name" value="PGM_Phosphatase"/>
</dbReference>
<dbReference type="Proteomes" id="UP000070133">
    <property type="component" value="Unassembled WGS sequence"/>
</dbReference>
<dbReference type="AlphaFoldDB" id="A0A139HCW2"/>
<keyword evidence="3" id="KW-1185">Reference proteome</keyword>
<dbReference type="CDD" id="cd07040">
    <property type="entry name" value="HP"/>
    <property type="match status" value="1"/>
</dbReference>
<dbReference type="PANTHER" id="PTHR48100:SF54">
    <property type="entry name" value="PHOSPHATASE SPAC5H10.03-RELATED"/>
    <property type="match status" value="1"/>
</dbReference>
<dbReference type="EMBL" id="LFZN01000077">
    <property type="protein sequence ID" value="KXT00252.1"/>
    <property type="molecule type" value="Genomic_DNA"/>
</dbReference>
<evidence type="ECO:0000313" key="3">
    <source>
        <dbReference type="Proteomes" id="UP000070133"/>
    </source>
</evidence>
<feature type="region of interest" description="Disordered" evidence="1">
    <location>
        <begin position="195"/>
        <end position="266"/>
    </location>
</feature>
<protein>
    <submittedName>
        <fullName evidence="2">Uncharacterized protein</fullName>
    </submittedName>
</protein>
<dbReference type="InterPro" id="IPR029033">
    <property type="entry name" value="His_PPase_superfam"/>
</dbReference>
<dbReference type="PANTHER" id="PTHR48100">
    <property type="entry name" value="BROAD-SPECIFICITY PHOSPHATASE YOR283W-RELATED"/>
    <property type="match status" value="1"/>
</dbReference>
<proteinExistence type="predicted"/>
<name>A0A139HCW2_9PEZI</name>
<dbReference type="GO" id="GO:0005737">
    <property type="term" value="C:cytoplasm"/>
    <property type="evidence" value="ECO:0007669"/>
    <property type="project" value="TreeGrafter"/>
</dbReference>
<feature type="compositionally biased region" description="Acidic residues" evidence="1">
    <location>
        <begin position="197"/>
        <end position="209"/>
    </location>
</feature>
<evidence type="ECO:0000256" key="1">
    <source>
        <dbReference type="SAM" id="MobiDB-lite"/>
    </source>
</evidence>